<keyword evidence="3" id="KW-1185">Reference proteome</keyword>
<evidence type="ECO:0000313" key="3">
    <source>
        <dbReference type="Proteomes" id="UP000201613"/>
    </source>
</evidence>
<accession>A0A238LHK3</accession>
<dbReference type="InterPro" id="IPR045632">
    <property type="entry name" value="DUF6314"/>
</dbReference>
<dbReference type="EMBL" id="FXZK01000007">
    <property type="protein sequence ID" value="SMY09062.1"/>
    <property type="molecule type" value="Genomic_DNA"/>
</dbReference>
<proteinExistence type="predicted"/>
<feature type="domain" description="DUF6314" evidence="1">
    <location>
        <begin position="7"/>
        <end position="137"/>
    </location>
</feature>
<gene>
    <name evidence="2" type="ORF">LOM8899_03224</name>
</gene>
<dbReference type="Proteomes" id="UP000201613">
    <property type="component" value="Unassembled WGS sequence"/>
</dbReference>
<name>A0A238LHK3_9RHOB</name>
<dbReference type="OrthoDB" id="7351979at2"/>
<organism evidence="2 3">
    <name type="scientific">Flavimaricola marinus</name>
    <dbReference type="NCBI Taxonomy" id="1819565"/>
    <lineage>
        <taxon>Bacteria</taxon>
        <taxon>Pseudomonadati</taxon>
        <taxon>Pseudomonadota</taxon>
        <taxon>Alphaproteobacteria</taxon>
        <taxon>Rhodobacterales</taxon>
        <taxon>Paracoccaceae</taxon>
        <taxon>Flavimaricola</taxon>
    </lineage>
</organism>
<evidence type="ECO:0000313" key="2">
    <source>
        <dbReference type="EMBL" id="SMY09062.1"/>
    </source>
</evidence>
<dbReference type="Pfam" id="PF19834">
    <property type="entry name" value="DUF6314"/>
    <property type="match status" value="1"/>
</dbReference>
<reference evidence="2 3" key="1">
    <citation type="submission" date="2017-05" db="EMBL/GenBank/DDBJ databases">
        <authorList>
            <person name="Song R."/>
            <person name="Chenine A.L."/>
            <person name="Ruprecht R.M."/>
        </authorList>
    </citation>
    <scope>NUCLEOTIDE SEQUENCE [LARGE SCALE GENOMIC DNA]</scope>
    <source>
        <strain evidence="2 3">CECT 8899</strain>
    </source>
</reference>
<dbReference type="AlphaFoldDB" id="A0A238LHK3"/>
<evidence type="ECO:0000259" key="1">
    <source>
        <dbReference type="Pfam" id="PF19834"/>
    </source>
</evidence>
<sequence>MMGPADFAGDWQIARRIEDRLASAEGRFDGVARLTTDGPDGLRYSESGLLRLAGGPPMQATRTYLWRFEPTRVAVSFDDGRPFHSFVADGAGPGTDHPCGADYYQVAYDLTGWPIWTTVWTVTGPRKNYAMHSRYQRA</sequence>
<protein>
    <recommendedName>
        <fullName evidence="1">DUF6314 domain-containing protein</fullName>
    </recommendedName>
</protein>
<dbReference type="RefSeq" id="WP_093993388.1">
    <property type="nucleotide sequence ID" value="NZ_FXZK01000007.1"/>
</dbReference>